<accession>A0ABP0NS53</accession>
<feature type="compositionally biased region" description="Basic residues" evidence="1">
    <location>
        <begin position="118"/>
        <end position="131"/>
    </location>
</feature>
<proteinExistence type="predicted"/>
<evidence type="ECO:0000313" key="3">
    <source>
        <dbReference type="Proteomes" id="UP001642464"/>
    </source>
</evidence>
<gene>
    <name evidence="2" type="ORF">SCF082_LOCUS33792</name>
</gene>
<keyword evidence="3" id="KW-1185">Reference proteome</keyword>
<protein>
    <submittedName>
        <fullName evidence="2">Uncharacterized protein</fullName>
    </submittedName>
</protein>
<sequence length="145" mass="17140">MSCGGEWTTSKFYQSIRDRFRSSRRGSRKWLTRAEVYQRFGEEVGEQIIQRKQNDDQLSKSEIRCHPELPDNEDMVQYLVLVEDSQDEEQSHEIERLFECIDESDSSSSSEDKDKKAKKDKKDKKDKKSKSKKDTNDTFFLIKSL</sequence>
<dbReference type="Proteomes" id="UP001642464">
    <property type="component" value="Unassembled WGS sequence"/>
</dbReference>
<name>A0ABP0NS53_9DINO</name>
<evidence type="ECO:0000313" key="2">
    <source>
        <dbReference type="EMBL" id="CAK9066321.1"/>
    </source>
</evidence>
<evidence type="ECO:0000256" key="1">
    <source>
        <dbReference type="SAM" id="MobiDB-lite"/>
    </source>
</evidence>
<dbReference type="EMBL" id="CAXAMM010030336">
    <property type="protein sequence ID" value="CAK9066321.1"/>
    <property type="molecule type" value="Genomic_DNA"/>
</dbReference>
<feature type="region of interest" description="Disordered" evidence="1">
    <location>
        <begin position="100"/>
        <end position="145"/>
    </location>
</feature>
<organism evidence="2 3">
    <name type="scientific">Durusdinium trenchii</name>
    <dbReference type="NCBI Taxonomy" id="1381693"/>
    <lineage>
        <taxon>Eukaryota</taxon>
        <taxon>Sar</taxon>
        <taxon>Alveolata</taxon>
        <taxon>Dinophyceae</taxon>
        <taxon>Suessiales</taxon>
        <taxon>Symbiodiniaceae</taxon>
        <taxon>Durusdinium</taxon>
    </lineage>
</organism>
<comment type="caution">
    <text evidence="2">The sequence shown here is derived from an EMBL/GenBank/DDBJ whole genome shotgun (WGS) entry which is preliminary data.</text>
</comment>
<reference evidence="2 3" key="1">
    <citation type="submission" date="2024-02" db="EMBL/GenBank/DDBJ databases">
        <authorList>
            <person name="Chen Y."/>
            <person name="Shah S."/>
            <person name="Dougan E. K."/>
            <person name="Thang M."/>
            <person name="Chan C."/>
        </authorList>
    </citation>
    <scope>NUCLEOTIDE SEQUENCE [LARGE SCALE GENOMIC DNA]</scope>
</reference>